<keyword evidence="1" id="KW-0472">Membrane</keyword>
<feature type="transmembrane region" description="Helical" evidence="1">
    <location>
        <begin position="93"/>
        <end position="112"/>
    </location>
</feature>
<dbReference type="Pfam" id="PF04773">
    <property type="entry name" value="FecR"/>
    <property type="match status" value="1"/>
</dbReference>
<evidence type="ECO:0000259" key="3">
    <source>
        <dbReference type="Pfam" id="PF16344"/>
    </source>
</evidence>
<keyword evidence="1" id="KW-0812">Transmembrane</keyword>
<accession>A0A2U2PM78</accession>
<dbReference type="Gene3D" id="3.55.50.30">
    <property type="match status" value="1"/>
</dbReference>
<dbReference type="Gene3D" id="2.60.120.1440">
    <property type="match status" value="1"/>
</dbReference>
<keyword evidence="5" id="KW-1185">Reference proteome</keyword>
<organism evidence="4 5">
    <name type="scientific">Pararcticibacter amylolyticus</name>
    <dbReference type="NCBI Taxonomy" id="2173175"/>
    <lineage>
        <taxon>Bacteria</taxon>
        <taxon>Pseudomonadati</taxon>
        <taxon>Bacteroidota</taxon>
        <taxon>Sphingobacteriia</taxon>
        <taxon>Sphingobacteriales</taxon>
        <taxon>Sphingobacteriaceae</taxon>
        <taxon>Pararcticibacter</taxon>
    </lineage>
</organism>
<comment type="caution">
    <text evidence="4">The sequence shown here is derived from an EMBL/GenBank/DDBJ whole genome shotgun (WGS) entry which is preliminary data.</text>
</comment>
<dbReference type="Pfam" id="PF16344">
    <property type="entry name" value="FecR_C"/>
    <property type="match status" value="1"/>
</dbReference>
<evidence type="ECO:0000256" key="1">
    <source>
        <dbReference type="SAM" id="Phobius"/>
    </source>
</evidence>
<gene>
    <name evidence="4" type="ORF">DDR33_00555</name>
</gene>
<evidence type="ECO:0008006" key="6">
    <source>
        <dbReference type="Google" id="ProtNLM"/>
    </source>
</evidence>
<name>A0A2U2PM78_9SPHI</name>
<protein>
    <recommendedName>
        <fullName evidence="6">FecR family protein</fullName>
    </recommendedName>
</protein>
<dbReference type="InterPro" id="IPR012373">
    <property type="entry name" value="Ferrdict_sens_TM"/>
</dbReference>
<dbReference type="InterPro" id="IPR032508">
    <property type="entry name" value="FecR_C"/>
</dbReference>
<dbReference type="PANTHER" id="PTHR30273:SF2">
    <property type="entry name" value="PROTEIN FECR"/>
    <property type="match status" value="1"/>
</dbReference>
<evidence type="ECO:0000313" key="5">
    <source>
        <dbReference type="Proteomes" id="UP000245647"/>
    </source>
</evidence>
<dbReference type="AlphaFoldDB" id="A0A2U2PM78"/>
<keyword evidence="1" id="KW-1133">Transmembrane helix</keyword>
<feature type="domain" description="Protein FecR C-terminal" evidence="3">
    <location>
        <begin position="276"/>
        <end position="342"/>
    </location>
</feature>
<evidence type="ECO:0000259" key="2">
    <source>
        <dbReference type="Pfam" id="PF04773"/>
    </source>
</evidence>
<sequence length="349" mass="40274">MNYRNYTTEDFLTDQSFLNYCTAGRREDIDFWEKWIADNPDKKEAIEEAQFLFHLLQQDHQDRQQYGAELAKFKSLFSHHTAKRPLSEKIFRLPVRIAAAAACLLLLAVFWFRYQAAKETRLAANSSKQERSKEKAVIKKKMVLPDGSIVTLNDRSSLVLSKNFNQSERRVYLKGQAFFEVAENKTRPFIVKSGDISTTVLGTSFMIRNYERESSSRVTLLTGKVKVERFIAGIRSPHTIVLTPNQEVVIRKKQDNIPEKHQVEVPDIDNWKQNILSFKDAGLAEMIGQIEDLYGVEIKLGNTPSSAKHFTGEFRDKNLHSVLEALSFSQKFDYIIQNNVVQIQFKENQ</sequence>
<proteinExistence type="predicted"/>
<dbReference type="EMBL" id="QEAS01000001">
    <property type="protein sequence ID" value="PWG82394.1"/>
    <property type="molecule type" value="Genomic_DNA"/>
</dbReference>
<dbReference type="InterPro" id="IPR006860">
    <property type="entry name" value="FecR"/>
</dbReference>
<dbReference type="PIRSF" id="PIRSF018266">
    <property type="entry name" value="FecR"/>
    <property type="match status" value="1"/>
</dbReference>
<evidence type="ECO:0000313" key="4">
    <source>
        <dbReference type="EMBL" id="PWG82394.1"/>
    </source>
</evidence>
<dbReference type="PANTHER" id="PTHR30273">
    <property type="entry name" value="PERIPLASMIC SIGNAL SENSOR AND SIGMA FACTOR ACTIVATOR FECR-RELATED"/>
    <property type="match status" value="1"/>
</dbReference>
<reference evidence="4 5" key="1">
    <citation type="submission" date="2018-04" db="EMBL/GenBank/DDBJ databases">
        <title>Pedobacter chongqingensis sp. nov., isolated from a rottenly hemp rope.</title>
        <authorList>
            <person name="Cai Y."/>
        </authorList>
    </citation>
    <scope>NUCLEOTIDE SEQUENCE [LARGE SCALE GENOMIC DNA]</scope>
    <source>
        <strain evidence="4 5">FJ4-8</strain>
    </source>
</reference>
<dbReference type="GO" id="GO:0016989">
    <property type="term" value="F:sigma factor antagonist activity"/>
    <property type="evidence" value="ECO:0007669"/>
    <property type="project" value="TreeGrafter"/>
</dbReference>
<dbReference type="OrthoDB" id="1523735at2"/>
<dbReference type="Proteomes" id="UP000245647">
    <property type="component" value="Unassembled WGS sequence"/>
</dbReference>
<feature type="domain" description="FecR protein" evidence="2">
    <location>
        <begin position="141"/>
        <end position="226"/>
    </location>
</feature>